<dbReference type="InterPro" id="IPR002885">
    <property type="entry name" value="PPR_rpt"/>
</dbReference>
<feature type="repeat" description="PPR" evidence="2">
    <location>
        <begin position="562"/>
        <end position="596"/>
    </location>
</feature>
<gene>
    <name evidence="3" type="ORF">DH2020_007221</name>
</gene>
<feature type="repeat" description="PPR" evidence="2">
    <location>
        <begin position="228"/>
        <end position="262"/>
    </location>
</feature>
<proteinExistence type="predicted"/>
<protein>
    <recommendedName>
        <fullName evidence="5">Pentatricopeptide repeat-containing protein</fullName>
    </recommendedName>
</protein>
<name>A0ABR0TXL4_REHGL</name>
<dbReference type="PROSITE" id="PS51375">
    <property type="entry name" value="PPR"/>
    <property type="match status" value="5"/>
</dbReference>
<evidence type="ECO:0000256" key="2">
    <source>
        <dbReference type="PROSITE-ProRule" id="PRU00708"/>
    </source>
</evidence>
<comment type="caution">
    <text evidence="3">The sequence shown here is derived from an EMBL/GenBank/DDBJ whole genome shotgun (WGS) entry which is preliminary data.</text>
</comment>
<dbReference type="Pfam" id="PF13041">
    <property type="entry name" value="PPR_2"/>
    <property type="match status" value="3"/>
</dbReference>
<evidence type="ECO:0000313" key="3">
    <source>
        <dbReference type="EMBL" id="KAK6114952.1"/>
    </source>
</evidence>
<dbReference type="Pfam" id="PF01535">
    <property type="entry name" value="PPR"/>
    <property type="match status" value="7"/>
</dbReference>
<dbReference type="Proteomes" id="UP001318860">
    <property type="component" value="Unassembled WGS sequence"/>
</dbReference>
<dbReference type="Gene3D" id="1.25.40.10">
    <property type="entry name" value="Tetratricopeptide repeat domain"/>
    <property type="match status" value="5"/>
</dbReference>
<feature type="repeat" description="PPR" evidence="2">
    <location>
        <begin position="462"/>
        <end position="496"/>
    </location>
</feature>
<accession>A0ABR0TXL4</accession>
<sequence length="709" mass="79833">MGSKAGSGLSLLSSAAATASARRPDSPLSAKALTTTILNHVRLGRLSKAVSILFSSAVPLPSSLYSHLFRICASNKAIIETRKLESHLVTFTPNPPVFLLNRAIESYGRCNCLVDAKELFDEMPTRDGGSWNAMITAYSRSGRAEDALELFSKMIGEGVFASEVTFASVLGSCADILELWLSRQVHGLVLKYGFVGNMILKSSLVNVYGKCGVMIDARRMFDEIENPNDVSWNVIVRRYLEMGNGNEALNMFSKMIRMKVKPMSFTVSNAILACLSFRGLKEGVQIHGFGIKINVEQDEVVSSTLIDMYVKCGDLESARRIFDLPCSKNLISYTSMVSGYAMSGRMTEARALFDEMPDRTVISWNVMLAGYTRFFEWDKALDFVMLMRRKTKDMDHVTLVLILNICAAIPDLELGKQVHGYAYRHGFYSNLFVGNALLDMYGKCGNLTSARIWFYKMSVLRDKVSWNALLTSYARHGLSEEAMTIFWKMLEETKPSKFTFGTLLAACANIFAIELGKQIHAYMIRNSYDIDIVISGALVDMYSKCRCLEYAMRVFNEAAPKDAILFNSMILGCSHNGMGEKVVELFETMETKGVKPDHTTFQGVLRACICEGRVELGRRYFELMSGKYCLLPQLEHYDSMIELYGQYGYMDELELFIKAMPFNPTATMLTKIFDFSRMYKCFRLGEWASDRLNELNPLVPFRFEITDNT</sequence>
<dbReference type="PANTHER" id="PTHR47926:SF476">
    <property type="entry name" value="PENTATRICOPEPTIDE REPEAT-CONTAINING PROTEIN"/>
    <property type="match status" value="1"/>
</dbReference>
<evidence type="ECO:0000313" key="4">
    <source>
        <dbReference type="Proteomes" id="UP001318860"/>
    </source>
</evidence>
<evidence type="ECO:0008006" key="5">
    <source>
        <dbReference type="Google" id="ProtNLM"/>
    </source>
</evidence>
<keyword evidence="1" id="KW-0677">Repeat</keyword>
<keyword evidence="4" id="KW-1185">Reference proteome</keyword>
<dbReference type="InterPro" id="IPR011990">
    <property type="entry name" value="TPR-like_helical_dom_sf"/>
</dbReference>
<evidence type="ECO:0000256" key="1">
    <source>
        <dbReference type="ARBA" id="ARBA00022737"/>
    </source>
</evidence>
<dbReference type="EMBL" id="JABTTQ020003506">
    <property type="protein sequence ID" value="KAK6114952.1"/>
    <property type="molecule type" value="Genomic_DNA"/>
</dbReference>
<reference evidence="3 4" key="1">
    <citation type="journal article" date="2021" name="Comput. Struct. Biotechnol. J.">
        <title>De novo genome assembly of the potent medicinal plant Rehmannia glutinosa using nanopore technology.</title>
        <authorList>
            <person name="Ma L."/>
            <person name="Dong C."/>
            <person name="Song C."/>
            <person name="Wang X."/>
            <person name="Zheng X."/>
            <person name="Niu Y."/>
            <person name="Chen S."/>
            <person name="Feng W."/>
        </authorList>
    </citation>
    <scope>NUCLEOTIDE SEQUENCE [LARGE SCALE GENOMIC DNA]</scope>
    <source>
        <strain evidence="3">DH-2019</strain>
    </source>
</reference>
<dbReference type="InterPro" id="IPR046960">
    <property type="entry name" value="PPR_At4g14850-like_plant"/>
</dbReference>
<dbReference type="NCBIfam" id="TIGR00756">
    <property type="entry name" value="PPR"/>
    <property type="match status" value="5"/>
</dbReference>
<organism evidence="3 4">
    <name type="scientific">Rehmannia glutinosa</name>
    <name type="common">Chinese foxglove</name>
    <dbReference type="NCBI Taxonomy" id="99300"/>
    <lineage>
        <taxon>Eukaryota</taxon>
        <taxon>Viridiplantae</taxon>
        <taxon>Streptophyta</taxon>
        <taxon>Embryophyta</taxon>
        <taxon>Tracheophyta</taxon>
        <taxon>Spermatophyta</taxon>
        <taxon>Magnoliopsida</taxon>
        <taxon>eudicotyledons</taxon>
        <taxon>Gunneridae</taxon>
        <taxon>Pentapetalae</taxon>
        <taxon>asterids</taxon>
        <taxon>lamiids</taxon>
        <taxon>Lamiales</taxon>
        <taxon>Orobanchaceae</taxon>
        <taxon>Rehmannieae</taxon>
        <taxon>Rehmannia</taxon>
    </lineage>
</organism>
<feature type="repeat" description="PPR" evidence="2">
    <location>
        <begin position="329"/>
        <end position="363"/>
    </location>
</feature>
<feature type="repeat" description="PPR" evidence="2">
    <location>
        <begin position="127"/>
        <end position="161"/>
    </location>
</feature>
<dbReference type="PANTHER" id="PTHR47926">
    <property type="entry name" value="PENTATRICOPEPTIDE REPEAT-CONTAINING PROTEIN"/>
    <property type="match status" value="1"/>
</dbReference>